<feature type="compositionally biased region" description="Polar residues" evidence="1">
    <location>
        <begin position="269"/>
        <end position="280"/>
    </location>
</feature>
<comment type="caution">
    <text evidence="2">The sequence shown here is derived from an EMBL/GenBank/DDBJ whole genome shotgun (WGS) entry which is preliminary data.</text>
</comment>
<gene>
    <name evidence="2" type="ORF">VP01_777g3</name>
</gene>
<dbReference type="VEuPathDB" id="FungiDB:VP01_777g3"/>
<evidence type="ECO:0000256" key="1">
    <source>
        <dbReference type="SAM" id="MobiDB-lite"/>
    </source>
</evidence>
<feature type="compositionally biased region" description="Basic and acidic residues" evidence="1">
    <location>
        <begin position="368"/>
        <end position="402"/>
    </location>
</feature>
<accession>A0A0L6UC41</accession>
<dbReference type="OrthoDB" id="2507323at2759"/>
<feature type="compositionally biased region" description="Basic and acidic residues" evidence="1">
    <location>
        <begin position="244"/>
        <end position="256"/>
    </location>
</feature>
<feature type="compositionally biased region" description="Polar residues" evidence="1">
    <location>
        <begin position="77"/>
        <end position="100"/>
    </location>
</feature>
<feature type="compositionally biased region" description="Basic and acidic residues" evidence="1">
    <location>
        <begin position="64"/>
        <end position="73"/>
    </location>
</feature>
<name>A0A0L6UC41_9BASI</name>
<keyword evidence="3" id="KW-1185">Reference proteome</keyword>
<feature type="region of interest" description="Disordered" evidence="1">
    <location>
        <begin position="240"/>
        <end position="283"/>
    </location>
</feature>
<feature type="region of interest" description="Disordered" evidence="1">
    <location>
        <begin position="186"/>
        <end position="208"/>
    </location>
</feature>
<feature type="region of interest" description="Disordered" evidence="1">
    <location>
        <begin position="356"/>
        <end position="433"/>
    </location>
</feature>
<protein>
    <submittedName>
        <fullName evidence="2">Uncharacterized protein</fullName>
    </submittedName>
</protein>
<dbReference type="Proteomes" id="UP000037035">
    <property type="component" value="Unassembled WGS sequence"/>
</dbReference>
<reference evidence="2 3" key="1">
    <citation type="submission" date="2015-08" db="EMBL/GenBank/DDBJ databases">
        <title>Next Generation Sequencing and Analysis of the Genome of Puccinia sorghi L Schw, the Causal Agent of Maize Common Rust.</title>
        <authorList>
            <person name="Rochi L."/>
            <person name="Burguener G."/>
            <person name="Darino M."/>
            <person name="Turjanski A."/>
            <person name="Kreff E."/>
            <person name="Dieguez M.J."/>
            <person name="Sacco F."/>
        </authorList>
    </citation>
    <scope>NUCLEOTIDE SEQUENCE [LARGE SCALE GENOMIC DNA]</scope>
    <source>
        <strain evidence="2 3">RO10H11247</strain>
    </source>
</reference>
<sequence length="465" mass="52001">MPVNWTSGKASKKPRTRGNGNNSQKRFFPSRRYPIAKKKLAQPEPIPSRLHRDDGLMDPSSWSRRIEGSRSTEESETISVGNQNPQNSTVSGHQTTTSNHQKIDIERKRRALLALPDWAGLHPPTPSELGHQTHPVYQARLRGNAMAEVTPPQRVVAMSQASEEEGFPSLESHYETHYDVHDHTFSLSSSSHDPIVSPTPTSPRVKKPTRKFWVPTSKKGSVVTGPCVHNQVERSIIHTAGLEPKPRASDEKHEGCQEAPPADQHPLAFSTSSKADQASGSRAKVPPWICRVSEALGFSPPNEISVFAKPRALLVESHHSLSPAQHEATPDLELFLQTNASSSCSQRHCFRQGKISEEPIKRQGIPVDSRREIRNHATAEDQKGNEGVSEERKEEHENRSAQDRACGSLVNQQKSNQLATSTPPYTPTLPTKTHSDWKWRNLVLKSANDQFELLFHDRKDDERIF</sequence>
<feature type="compositionally biased region" description="Low complexity" evidence="1">
    <location>
        <begin position="420"/>
        <end position="432"/>
    </location>
</feature>
<dbReference type="AlphaFoldDB" id="A0A0L6UC41"/>
<proteinExistence type="predicted"/>
<evidence type="ECO:0000313" key="2">
    <source>
        <dbReference type="EMBL" id="KNZ45822.1"/>
    </source>
</evidence>
<dbReference type="EMBL" id="LAVV01013249">
    <property type="protein sequence ID" value="KNZ45822.1"/>
    <property type="molecule type" value="Genomic_DNA"/>
</dbReference>
<organism evidence="2 3">
    <name type="scientific">Puccinia sorghi</name>
    <dbReference type="NCBI Taxonomy" id="27349"/>
    <lineage>
        <taxon>Eukaryota</taxon>
        <taxon>Fungi</taxon>
        <taxon>Dikarya</taxon>
        <taxon>Basidiomycota</taxon>
        <taxon>Pucciniomycotina</taxon>
        <taxon>Pucciniomycetes</taxon>
        <taxon>Pucciniales</taxon>
        <taxon>Pucciniaceae</taxon>
        <taxon>Puccinia</taxon>
    </lineage>
</organism>
<evidence type="ECO:0000313" key="3">
    <source>
        <dbReference type="Proteomes" id="UP000037035"/>
    </source>
</evidence>
<feature type="compositionally biased region" description="Polar residues" evidence="1">
    <location>
        <begin position="409"/>
        <end position="419"/>
    </location>
</feature>
<feature type="region of interest" description="Disordered" evidence="1">
    <location>
        <begin position="1"/>
        <end position="104"/>
    </location>
</feature>